<dbReference type="GO" id="GO:0003677">
    <property type="term" value="F:DNA binding"/>
    <property type="evidence" value="ECO:0007669"/>
    <property type="project" value="InterPro"/>
</dbReference>
<dbReference type="Pfam" id="PF01628">
    <property type="entry name" value="HrcA"/>
    <property type="match status" value="1"/>
</dbReference>
<proteinExistence type="inferred from homology"/>
<dbReference type="PIRSF" id="PIRSF005485">
    <property type="entry name" value="HrcA"/>
    <property type="match status" value="1"/>
</dbReference>
<name>A0A930UDU1_9GAMM</name>
<comment type="function">
    <text evidence="5">Negative regulator of class I heat shock genes (grpE-dnaK-dnaJ and groELS operons). Prevents heat-shock induction of these operons.</text>
</comment>
<keyword evidence="3 5" id="KW-0346">Stress response</keyword>
<comment type="similarity">
    <text evidence="5">Belongs to the HrcA family.</text>
</comment>
<reference evidence="7" key="1">
    <citation type="submission" date="2020-10" db="EMBL/GenBank/DDBJ databases">
        <title>An improved Amphimedon queenslandica hologenome assembly reveals how three proteobacterial symbionts can extend the metabolic phenotypic of their marine sponge host.</title>
        <authorList>
            <person name="Degnan B."/>
            <person name="Degnan S."/>
            <person name="Xiang X."/>
        </authorList>
    </citation>
    <scope>NUCLEOTIDE SEQUENCE</scope>
    <source>
        <strain evidence="7">AqS2</strain>
    </source>
</reference>
<evidence type="ECO:0000256" key="1">
    <source>
        <dbReference type="ARBA" id="ARBA00022491"/>
    </source>
</evidence>
<keyword evidence="2 5" id="KW-0805">Transcription regulation</keyword>
<dbReference type="NCBIfam" id="TIGR00331">
    <property type="entry name" value="hrcA"/>
    <property type="match status" value="1"/>
</dbReference>
<evidence type="ECO:0000256" key="3">
    <source>
        <dbReference type="ARBA" id="ARBA00023016"/>
    </source>
</evidence>
<keyword evidence="1 5" id="KW-0678">Repressor</keyword>
<dbReference type="SUPFAM" id="SSF55781">
    <property type="entry name" value="GAF domain-like"/>
    <property type="match status" value="1"/>
</dbReference>
<keyword evidence="4 5" id="KW-0804">Transcription</keyword>
<dbReference type="Gene3D" id="3.30.390.60">
    <property type="entry name" value="Heat-inducible transcription repressor hrca homolog, domain 3"/>
    <property type="match status" value="1"/>
</dbReference>
<dbReference type="InterPro" id="IPR002571">
    <property type="entry name" value="HrcA"/>
</dbReference>
<dbReference type="PANTHER" id="PTHR34824">
    <property type="entry name" value="HEAT-INDUCIBLE TRANSCRIPTION REPRESSOR HRCA"/>
    <property type="match status" value="1"/>
</dbReference>
<dbReference type="GO" id="GO:0045892">
    <property type="term" value="P:negative regulation of DNA-templated transcription"/>
    <property type="evidence" value="ECO:0007669"/>
    <property type="project" value="UniProtKB-UniRule"/>
</dbReference>
<dbReference type="Proteomes" id="UP000604381">
    <property type="component" value="Unassembled WGS sequence"/>
</dbReference>
<sequence>MESPSASAAASGLDGRSLQIVKALIDEYMRDGSTVSSERVAQASGLQLSSSSVRGILARLEEQGFIRQDHVSSGRRPTAKGIRIYLSSLIQMREPSSRVAAELRQSMRTEAVNVMAKSVPETLAKLTGMVALVALPRTEEAKIAQLQFVRLSATRVMAVLVTREGEVRNRLLETDGELSVRELERAAAIFNENCAGESLADAKLRLGGLLAALQGRIAGILRQMLAKLAGGEEDRKLYLAGEDSLLARAQLLEEAERLDELLRLLHHKSLLLRLLDKGRAADDVSVFIGAEAGVPEMEEFSLVTAPCAGEDGNVIGALGLIGPIRMKYAKIVPIMRMSSLLMKDAARRISSDYGKDG</sequence>
<evidence type="ECO:0000256" key="2">
    <source>
        <dbReference type="ARBA" id="ARBA00023015"/>
    </source>
</evidence>
<dbReference type="Gene3D" id="1.10.10.10">
    <property type="entry name" value="Winged helix-like DNA-binding domain superfamily/Winged helix DNA-binding domain"/>
    <property type="match status" value="1"/>
</dbReference>
<dbReference type="Gene3D" id="3.30.450.40">
    <property type="match status" value="1"/>
</dbReference>
<keyword evidence="8" id="KW-1185">Reference proteome</keyword>
<evidence type="ECO:0000313" key="8">
    <source>
        <dbReference type="Proteomes" id="UP000604381"/>
    </source>
</evidence>
<gene>
    <name evidence="5 7" type="primary">hrcA</name>
    <name evidence="7" type="ORF">ISN26_01410</name>
</gene>
<accession>A0A930UDU1</accession>
<dbReference type="EMBL" id="JADHEI010000028">
    <property type="protein sequence ID" value="MBF2734744.1"/>
    <property type="molecule type" value="Genomic_DNA"/>
</dbReference>
<evidence type="ECO:0000259" key="6">
    <source>
        <dbReference type="Pfam" id="PF01628"/>
    </source>
</evidence>
<dbReference type="InterPro" id="IPR029016">
    <property type="entry name" value="GAF-like_dom_sf"/>
</dbReference>
<evidence type="ECO:0000313" key="7">
    <source>
        <dbReference type="EMBL" id="MBF2734744.1"/>
    </source>
</evidence>
<feature type="domain" description="Heat-inducible transcription repressor HrcA C-terminal" evidence="6">
    <location>
        <begin position="120"/>
        <end position="332"/>
    </location>
</feature>
<dbReference type="PANTHER" id="PTHR34824:SF1">
    <property type="entry name" value="HEAT-INDUCIBLE TRANSCRIPTION REPRESSOR HRCA"/>
    <property type="match status" value="1"/>
</dbReference>
<evidence type="ECO:0000256" key="5">
    <source>
        <dbReference type="HAMAP-Rule" id="MF_00081"/>
    </source>
</evidence>
<organism evidence="7 8">
    <name type="scientific">Candidatus Amphirhobacter heronislandensis</name>
    <dbReference type="NCBI Taxonomy" id="1732024"/>
    <lineage>
        <taxon>Bacteria</taxon>
        <taxon>Pseudomonadati</taxon>
        <taxon>Pseudomonadota</taxon>
        <taxon>Gammaproteobacteria</taxon>
        <taxon>Candidatus Tethybacterales</taxon>
        <taxon>Candidatus Tethybacteraceae</taxon>
        <taxon>Candidatus Amphirhobacter</taxon>
    </lineage>
</organism>
<dbReference type="InterPro" id="IPR036390">
    <property type="entry name" value="WH_DNA-bd_sf"/>
</dbReference>
<protein>
    <recommendedName>
        <fullName evidence="5">Heat-inducible transcription repressor HrcA</fullName>
    </recommendedName>
</protein>
<dbReference type="HAMAP" id="MF_00081">
    <property type="entry name" value="HrcA"/>
    <property type="match status" value="1"/>
</dbReference>
<dbReference type="InterPro" id="IPR036388">
    <property type="entry name" value="WH-like_DNA-bd_sf"/>
</dbReference>
<dbReference type="InterPro" id="IPR023120">
    <property type="entry name" value="WHTH_transcript_rep_HrcA_IDD"/>
</dbReference>
<comment type="caution">
    <text evidence="7">The sequence shown here is derived from an EMBL/GenBank/DDBJ whole genome shotgun (WGS) entry which is preliminary data.</text>
</comment>
<dbReference type="SUPFAM" id="SSF46785">
    <property type="entry name" value="Winged helix' DNA-binding domain"/>
    <property type="match status" value="1"/>
</dbReference>
<evidence type="ECO:0000256" key="4">
    <source>
        <dbReference type="ARBA" id="ARBA00023163"/>
    </source>
</evidence>
<dbReference type="AlphaFoldDB" id="A0A930UDU1"/>
<dbReference type="InterPro" id="IPR021153">
    <property type="entry name" value="HrcA_C"/>
</dbReference>